<organism evidence="1 2">
    <name type="scientific">Georgfuchsia toluolica</name>
    <dbReference type="NCBI Taxonomy" id="424218"/>
    <lineage>
        <taxon>Bacteria</taxon>
        <taxon>Pseudomonadati</taxon>
        <taxon>Pseudomonadota</taxon>
        <taxon>Betaproteobacteria</taxon>
        <taxon>Nitrosomonadales</taxon>
        <taxon>Sterolibacteriaceae</taxon>
        <taxon>Georgfuchsia</taxon>
    </lineage>
</organism>
<comment type="caution">
    <text evidence="1">The sequence shown here is derived from an EMBL/GenBank/DDBJ whole genome shotgun (WGS) entry which is preliminary data.</text>
</comment>
<proteinExistence type="predicted"/>
<evidence type="ECO:0000313" key="1">
    <source>
        <dbReference type="EMBL" id="CAG4883085.1"/>
    </source>
</evidence>
<keyword evidence="2" id="KW-1185">Reference proteome</keyword>
<reference evidence="1" key="1">
    <citation type="submission" date="2021-04" db="EMBL/GenBank/DDBJ databases">
        <authorList>
            <person name="Hornung B."/>
        </authorList>
    </citation>
    <scope>NUCLEOTIDE SEQUENCE</scope>
    <source>
        <strain evidence="1">G5G6</strain>
    </source>
</reference>
<accession>A0A916J3D5</accession>
<dbReference type="Proteomes" id="UP000742786">
    <property type="component" value="Unassembled WGS sequence"/>
</dbReference>
<name>A0A916J3D5_9PROT</name>
<sequence length="162" mass="17992">MPERDGHGPDGADRRSRGRVGLRRRYELDRYRSRRWYTFRLLHFQFLDAHLRPAGDLQLVTAAAGTGVEALVHGHGFSALHAPALPGQGQDFQPGAFRNAAPGYGVEAKAQGFSFHGGKLADFKPDTGYPLEAFALSGFIYQLQYPFGEGHFVHGLFFSYSH</sequence>
<dbReference type="AlphaFoldDB" id="A0A916J3D5"/>
<protein>
    <submittedName>
        <fullName evidence="1">Uncharacterized protein</fullName>
    </submittedName>
</protein>
<gene>
    <name evidence="1" type="ORF">GTOL_10968</name>
</gene>
<dbReference type="EMBL" id="CAJQUM010000001">
    <property type="protein sequence ID" value="CAG4883085.1"/>
    <property type="molecule type" value="Genomic_DNA"/>
</dbReference>
<evidence type="ECO:0000313" key="2">
    <source>
        <dbReference type="Proteomes" id="UP000742786"/>
    </source>
</evidence>